<dbReference type="InterPro" id="IPR023772">
    <property type="entry name" value="DNA-bd_HTH_TetR-type_CS"/>
</dbReference>
<name>A0ABN2CM82_9ACTN</name>
<keyword evidence="1" id="KW-0678">Repressor</keyword>
<dbReference type="InterPro" id="IPR009057">
    <property type="entry name" value="Homeodomain-like_sf"/>
</dbReference>
<dbReference type="RefSeq" id="WP_344210793.1">
    <property type="nucleotide sequence ID" value="NZ_BAAAOS010000009.1"/>
</dbReference>
<dbReference type="EMBL" id="BAAAOS010000009">
    <property type="protein sequence ID" value="GAA1560993.1"/>
    <property type="molecule type" value="Genomic_DNA"/>
</dbReference>
<dbReference type="Pfam" id="PF00440">
    <property type="entry name" value="TetR_N"/>
    <property type="match status" value="1"/>
</dbReference>
<dbReference type="PROSITE" id="PS50977">
    <property type="entry name" value="HTH_TETR_2"/>
    <property type="match status" value="1"/>
</dbReference>
<evidence type="ECO:0000256" key="1">
    <source>
        <dbReference type="ARBA" id="ARBA00022491"/>
    </source>
</evidence>
<keyword evidence="3 5" id="KW-0238">DNA-binding</keyword>
<dbReference type="SUPFAM" id="SSF46689">
    <property type="entry name" value="Homeodomain-like"/>
    <property type="match status" value="1"/>
</dbReference>
<keyword evidence="8" id="KW-1185">Reference proteome</keyword>
<evidence type="ECO:0000313" key="8">
    <source>
        <dbReference type="Proteomes" id="UP001500393"/>
    </source>
</evidence>
<evidence type="ECO:0000256" key="3">
    <source>
        <dbReference type="ARBA" id="ARBA00023125"/>
    </source>
</evidence>
<dbReference type="PANTHER" id="PTHR30055:SF229">
    <property type="entry name" value="HTH-TYPE TRANSCRIPTIONAL REPRESSOR RV1474C"/>
    <property type="match status" value="1"/>
</dbReference>
<protein>
    <submittedName>
        <fullName evidence="7">TetR/AcrR family transcriptional regulator</fullName>
    </submittedName>
</protein>
<feature type="DNA-binding region" description="H-T-H motif" evidence="5">
    <location>
        <begin position="33"/>
        <end position="52"/>
    </location>
</feature>
<gene>
    <name evidence="7" type="ORF">GCM10009789_12830</name>
</gene>
<dbReference type="Pfam" id="PF13977">
    <property type="entry name" value="TetR_C_6"/>
    <property type="match status" value="1"/>
</dbReference>
<evidence type="ECO:0000256" key="2">
    <source>
        <dbReference type="ARBA" id="ARBA00023015"/>
    </source>
</evidence>
<keyword evidence="4" id="KW-0804">Transcription</keyword>
<evidence type="ECO:0000313" key="7">
    <source>
        <dbReference type="EMBL" id="GAA1560993.1"/>
    </source>
</evidence>
<dbReference type="Gene3D" id="1.10.357.10">
    <property type="entry name" value="Tetracycline Repressor, domain 2"/>
    <property type="match status" value="1"/>
</dbReference>
<dbReference type="PRINTS" id="PR00455">
    <property type="entry name" value="HTHTETR"/>
</dbReference>
<evidence type="ECO:0000256" key="4">
    <source>
        <dbReference type="ARBA" id="ARBA00023163"/>
    </source>
</evidence>
<dbReference type="InterPro" id="IPR050109">
    <property type="entry name" value="HTH-type_TetR-like_transc_reg"/>
</dbReference>
<dbReference type="InterPro" id="IPR036271">
    <property type="entry name" value="Tet_transcr_reg_TetR-rel_C_sf"/>
</dbReference>
<evidence type="ECO:0000259" key="6">
    <source>
        <dbReference type="PROSITE" id="PS50977"/>
    </source>
</evidence>
<keyword evidence="2" id="KW-0805">Transcription regulation</keyword>
<proteinExistence type="predicted"/>
<accession>A0ABN2CM82</accession>
<comment type="caution">
    <text evidence="7">The sequence shown here is derived from an EMBL/GenBank/DDBJ whole genome shotgun (WGS) entry which is preliminary data.</text>
</comment>
<dbReference type="PROSITE" id="PS01081">
    <property type="entry name" value="HTH_TETR_1"/>
    <property type="match status" value="1"/>
</dbReference>
<evidence type="ECO:0000256" key="5">
    <source>
        <dbReference type="PROSITE-ProRule" id="PRU00335"/>
    </source>
</evidence>
<reference evidence="7 8" key="1">
    <citation type="journal article" date="2019" name="Int. J. Syst. Evol. Microbiol.">
        <title>The Global Catalogue of Microorganisms (GCM) 10K type strain sequencing project: providing services to taxonomists for standard genome sequencing and annotation.</title>
        <authorList>
            <consortium name="The Broad Institute Genomics Platform"/>
            <consortium name="The Broad Institute Genome Sequencing Center for Infectious Disease"/>
            <person name="Wu L."/>
            <person name="Ma J."/>
        </authorList>
    </citation>
    <scope>NUCLEOTIDE SEQUENCE [LARGE SCALE GENOMIC DNA]</scope>
    <source>
        <strain evidence="7 8">JCM 14969</strain>
    </source>
</reference>
<dbReference type="InterPro" id="IPR001647">
    <property type="entry name" value="HTH_TetR"/>
</dbReference>
<organism evidence="7 8">
    <name type="scientific">Kribbella sancticallisti</name>
    <dbReference type="NCBI Taxonomy" id="460087"/>
    <lineage>
        <taxon>Bacteria</taxon>
        <taxon>Bacillati</taxon>
        <taxon>Actinomycetota</taxon>
        <taxon>Actinomycetes</taxon>
        <taxon>Propionibacteriales</taxon>
        <taxon>Kribbellaceae</taxon>
        <taxon>Kribbella</taxon>
    </lineage>
</organism>
<dbReference type="PANTHER" id="PTHR30055">
    <property type="entry name" value="HTH-TYPE TRANSCRIPTIONAL REGULATOR RUTR"/>
    <property type="match status" value="1"/>
</dbReference>
<dbReference type="Proteomes" id="UP001500393">
    <property type="component" value="Unassembled WGS sequence"/>
</dbReference>
<feature type="domain" description="HTH tetR-type" evidence="6">
    <location>
        <begin position="10"/>
        <end position="70"/>
    </location>
</feature>
<dbReference type="InterPro" id="IPR039538">
    <property type="entry name" value="BetI_C"/>
</dbReference>
<sequence>MPKITDEHRTARRLQIVMAARRCVIEQGFHKTTMADVIRESGLSAGAVYGYFKSKDEIVAAIADNALSSIDELFQGILATEAPLSPADALRATLEHVLRIASQPGGDVTRVAIQAWAEALHNETIMATATSKYRMLRNHFVEVARRAQADGTVDPDADPEQIGQVLFGMIPGFVLQRLLLGDVTVDSYTAGLEALLSARTPRPV</sequence>
<dbReference type="SUPFAM" id="SSF48498">
    <property type="entry name" value="Tetracyclin repressor-like, C-terminal domain"/>
    <property type="match status" value="1"/>
</dbReference>